<name>A0A0K1JI61_9MICO</name>
<dbReference type="InterPro" id="IPR015421">
    <property type="entry name" value="PyrdxlP-dep_Trfase_major"/>
</dbReference>
<evidence type="ECO:0000256" key="4">
    <source>
        <dbReference type="ARBA" id="ARBA00022679"/>
    </source>
</evidence>
<feature type="domain" description="Aminotransferase class I/classII large" evidence="6">
    <location>
        <begin position="29"/>
        <end position="377"/>
    </location>
</feature>
<dbReference type="InterPro" id="IPR015422">
    <property type="entry name" value="PyrdxlP-dep_Trfase_small"/>
</dbReference>
<dbReference type="EMBL" id="CP011112">
    <property type="protein sequence ID" value="AKU16409.1"/>
    <property type="molecule type" value="Genomic_DNA"/>
</dbReference>
<keyword evidence="4 7" id="KW-0808">Transferase</keyword>
<organism evidence="7 8">
    <name type="scientific">Luteipulveratus mongoliensis</name>
    <dbReference type="NCBI Taxonomy" id="571913"/>
    <lineage>
        <taxon>Bacteria</taxon>
        <taxon>Bacillati</taxon>
        <taxon>Actinomycetota</taxon>
        <taxon>Actinomycetes</taxon>
        <taxon>Micrococcales</taxon>
        <taxon>Dermacoccaceae</taxon>
        <taxon>Luteipulveratus</taxon>
    </lineage>
</organism>
<evidence type="ECO:0000256" key="5">
    <source>
        <dbReference type="ARBA" id="ARBA00022898"/>
    </source>
</evidence>
<comment type="cofactor">
    <cofactor evidence="1">
        <name>pyridoxal 5'-phosphate</name>
        <dbReference type="ChEBI" id="CHEBI:597326"/>
    </cofactor>
</comment>
<keyword evidence="3 7" id="KW-0032">Aminotransferase</keyword>
<dbReference type="Gene3D" id="3.90.1150.10">
    <property type="entry name" value="Aspartate Aminotransferase, domain 1"/>
    <property type="match status" value="1"/>
</dbReference>
<evidence type="ECO:0000313" key="7">
    <source>
        <dbReference type="EMBL" id="AKU16409.1"/>
    </source>
</evidence>
<dbReference type="GO" id="GO:0030170">
    <property type="term" value="F:pyridoxal phosphate binding"/>
    <property type="evidence" value="ECO:0007669"/>
    <property type="project" value="InterPro"/>
</dbReference>
<dbReference type="Pfam" id="PF00155">
    <property type="entry name" value="Aminotran_1_2"/>
    <property type="match status" value="1"/>
</dbReference>
<evidence type="ECO:0000256" key="3">
    <source>
        <dbReference type="ARBA" id="ARBA00022576"/>
    </source>
</evidence>
<keyword evidence="8" id="KW-1185">Reference proteome</keyword>
<evidence type="ECO:0000259" key="6">
    <source>
        <dbReference type="Pfam" id="PF00155"/>
    </source>
</evidence>
<reference evidence="7 8" key="1">
    <citation type="submission" date="2015-03" db="EMBL/GenBank/DDBJ databases">
        <title>Luteipulveratus halotolerans sp. nov., a novel actinobacterium (Dermacoccaceae) from Sarawak, Malaysia.</title>
        <authorList>
            <person name="Juboi H."/>
            <person name="Basik A."/>
            <person name="Shamsul S.S."/>
            <person name="Arnold P."/>
            <person name="Schmitt E.K."/>
            <person name="Sanglier J.-J."/>
            <person name="Yeo T."/>
        </authorList>
    </citation>
    <scope>NUCLEOTIDE SEQUENCE [LARGE SCALE GENOMIC DNA]</scope>
    <source>
        <strain evidence="7 8">MN07-A0370</strain>
    </source>
</reference>
<dbReference type="KEGG" id="lmoi:VV02_11950"/>
<keyword evidence="5" id="KW-0663">Pyridoxal phosphate</keyword>
<dbReference type="NCBIfam" id="NF005855">
    <property type="entry name" value="PRK07777.1"/>
    <property type="match status" value="1"/>
</dbReference>
<dbReference type="FunFam" id="3.40.640.10:FF:000024">
    <property type="entry name" value="Kynurenine--oxoglutarate transaminase 3"/>
    <property type="match status" value="1"/>
</dbReference>
<dbReference type="InterPro" id="IPR004839">
    <property type="entry name" value="Aminotransferase_I/II_large"/>
</dbReference>
<proteinExistence type="inferred from homology"/>
<evidence type="ECO:0000256" key="1">
    <source>
        <dbReference type="ARBA" id="ARBA00001933"/>
    </source>
</evidence>
<dbReference type="OrthoDB" id="9763453at2"/>
<dbReference type="AlphaFoldDB" id="A0A0K1JI61"/>
<dbReference type="PANTHER" id="PTHR43807:SF20">
    <property type="entry name" value="FI04487P"/>
    <property type="match status" value="1"/>
</dbReference>
<dbReference type="Gene3D" id="3.40.640.10">
    <property type="entry name" value="Type I PLP-dependent aspartate aminotransferase-like (Major domain)"/>
    <property type="match status" value="1"/>
</dbReference>
<dbReference type="Proteomes" id="UP000066480">
    <property type="component" value="Chromosome"/>
</dbReference>
<protein>
    <submittedName>
        <fullName evidence="7">Aminotransferase</fullName>
    </submittedName>
</protein>
<dbReference type="GO" id="GO:0005737">
    <property type="term" value="C:cytoplasm"/>
    <property type="evidence" value="ECO:0007669"/>
    <property type="project" value="TreeGrafter"/>
</dbReference>
<dbReference type="PANTHER" id="PTHR43807">
    <property type="entry name" value="FI04487P"/>
    <property type="match status" value="1"/>
</dbReference>
<dbReference type="InterPro" id="IPR015424">
    <property type="entry name" value="PyrdxlP-dep_Trfase"/>
</dbReference>
<comment type="similarity">
    <text evidence="2">Belongs to the class-I pyridoxal-phosphate-dependent aminotransferase family.</text>
</comment>
<sequence length="386" mass="41190">MTTPLVDRMQGFGATIFGEMSALAARTGAINLGQGFPDTDGPAPVLAAARQAISDGFNQYPPPTGLPILREAIAAHQQRFYGLEVDADTQVLVTVGATEAIASAILALCEPGDEVVTFEPYYDSYAATIALAGAVRRTSVLRFPDFAVDEESLRAAFSPRTRLVLLNTPHNPTGKVFTRAELELVCALAREHDAYVVTDEVYEHLTFDGTEHIPVATLPGMAERTITISSGGKTFSTTGWKVGWLTGPAELVTACRTVKQFLTYVGSGPFQPAIAVGLGLNDDYYQGFSASLAGKRDLLIEGLEQAGLQVSRPAGTYFVIADAAPLGATDAVDFCWELPERCGVVGVPVSVFHDDKDAARTLVRFAFCKKDEVLHDAVRCLGALAV</sequence>
<accession>A0A0K1JI61</accession>
<evidence type="ECO:0000256" key="2">
    <source>
        <dbReference type="ARBA" id="ARBA00007441"/>
    </source>
</evidence>
<dbReference type="STRING" id="571913.VV02_11950"/>
<dbReference type="RefSeq" id="WP_052591743.1">
    <property type="nucleotide sequence ID" value="NZ_CP011112.1"/>
</dbReference>
<dbReference type="CDD" id="cd00609">
    <property type="entry name" value="AAT_like"/>
    <property type="match status" value="1"/>
</dbReference>
<dbReference type="InterPro" id="IPR051326">
    <property type="entry name" value="Kynurenine-oxoglutarate_AT"/>
</dbReference>
<dbReference type="PATRIC" id="fig|571913.6.peg.2436"/>
<dbReference type="SUPFAM" id="SSF53383">
    <property type="entry name" value="PLP-dependent transferases"/>
    <property type="match status" value="1"/>
</dbReference>
<gene>
    <name evidence="7" type="ORF">VV02_11950</name>
</gene>
<dbReference type="GO" id="GO:0016212">
    <property type="term" value="F:kynurenine-oxoglutarate transaminase activity"/>
    <property type="evidence" value="ECO:0007669"/>
    <property type="project" value="TreeGrafter"/>
</dbReference>
<evidence type="ECO:0000313" key="8">
    <source>
        <dbReference type="Proteomes" id="UP000066480"/>
    </source>
</evidence>